<feature type="coiled-coil region" evidence="1">
    <location>
        <begin position="54"/>
        <end position="81"/>
    </location>
</feature>
<evidence type="ECO:0000313" key="3">
    <source>
        <dbReference type="Proteomes" id="UP001268256"/>
    </source>
</evidence>
<evidence type="ECO:0000313" key="2">
    <source>
        <dbReference type="EMBL" id="MDS3861271.1"/>
    </source>
</evidence>
<dbReference type="EMBL" id="JAVMIP010000010">
    <property type="protein sequence ID" value="MDS3861271.1"/>
    <property type="molecule type" value="Genomic_DNA"/>
</dbReference>
<dbReference type="AlphaFoldDB" id="A0AAE4FSF6"/>
<reference evidence="3" key="1">
    <citation type="submission" date="2023-07" db="EMBL/GenBank/DDBJ databases">
        <authorList>
            <person name="Luz R."/>
            <person name="Cordeiro R."/>
            <person name="Fonseca A."/>
            <person name="Goncalves V."/>
        </authorList>
    </citation>
    <scope>NUCLEOTIDE SEQUENCE [LARGE SCALE GENOMIC DNA]</scope>
    <source>
        <strain evidence="3">BACA0444</strain>
    </source>
</reference>
<protein>
    <submittedName>
        <fullName evidence="2">Uncharacterized protein</fullName>
    </submittedName>
</protein>
<organism evidence="2 3">
    <name type="scientific">Pseudocalidococcus azoricus BACA0444</name>
    <dbReference type="NCBI Taxonomy" id="2918990"/>
    <lineage>
        <taxon>Bacteria</taxon>
        <taxon>Bacillati</taxon>
        <taxon>Cyanobacteriota</taxon>
        <taxon>Cyanophyceae</taxon>
        <taxon>Acaryochloridales</taxon>
        <taxon>Thermosynechococcaceae</taxon>
        <taxon>Pseudocalidococcus</taxon>
        <taxon>Pseudocalidococcus azoricus</taxon>
    </lineage>
</organism>
<gene>
    <name evidence="2" type="ORF">RIF25_10680</name>
</gene>
<proteinExistence type="predicted"/>
<dbReference type="RefSeq" id="WP_322878514.1">
    <property type="nucleotide sequence ID" value="NZ_JAVMIP010000010.1"/>
</dbReference>
<comment type="caution">
    <text evidence="2">The sequence shown here is derived from an EMBL/GenBank/DDBJ whole genome shotgun (WGS) entry which is preliminary data.</text>
</comment>
<dbReference type="Proteomes" id="UP001268256">
    <property type="component" value="Unassembled WGS sequence"/>
</dbReference>
<keyword evidence="1" id="KW-0175">Coiled coil</keyword>
<sequence length="136" mass="15377">MAAASSFSQKVTVTLDPALYAQLQQWQRQHHLPSTAQALRQILQEYFQPTTPTCPTVLQRLNALETELNDLKKELETALNPEVPLLGNLSWLELEGLERSQLIALAKQLGLYSYKLNNQGLRRAIFTAQHQESPPI</sequence>
<accession>A0AAE4FSF6</accession>
<keyword evidence="3" id="KW-1185">Reference proteome</keyword>
<name>A0AAE4FSF6_9CYAN</name>
<evidence type="ECO:0000256" key="1">
    <source>
        <dbReference type="SAM" id="Coils"/>
    </source>
</evidence>